<reference evidence="2 3" key="1">
    <citation type="submission" date="2017-07" db="EMBL/GenBank/DDBJ databases">
        <title>Leptospira spp. isolated from tropical soils.</title>
        <authorList>
            <person name="Thibeaux R."/>
            <person name="Iraola G."/>
            <person name="Ferres I."/>
            <person name="Bierque E."/>
            <person name="Girault D."/>
            <person name="Soupe-Gilbert M.-E."/>
            <person name="Picardeau M."/>
            <person name="Goarant C."/>
        </authorList>
    </citation>
    <scope>NUCLEOTIDE SEQUENCE [LARGE SCALE GENOMIC DNA]</scope>
    <source>
        <strain evidence="2 3">FH2-B-D1</strain>
    </source>
</reference>
<evidence type="ECO:0000259" key="1">
    <source>
        <dbReference type="SMART" id="SM00901"/>
    </source>
</evidence>
<protein>
    <recommendedName>
        <fullName evidence="1">FRG domain-containing protein</fullName>
    </recommendedName>
</protein>
<organism evidence="2 3">
    <name type="scientific">Leptospira adleri</name>
    <dbReference type="NCBI Taxonomy" id="2023186"/>
    <lineage>
        <taxon>Bacteria</taxon>
        <taxon>Pseudomonadati</taxon>
        <taxon>Spirochaetota</taxon>
        <taxon>Spirochaetia</taxon>
        <taxon>Leptospirales</taxon>
        <taxon>Leptospiraceae</taxon>
        <taxon>Leptospira</taxon>
    </lineage>
</organism>
<dbReference type="RefSeq" id="WP_100788511.1">
    <property type="nucleotide sequence ID" value="NZ_NPDU01000114.1"/>
</dbReference>
<gene>
    <name evidence="2" type="ORF">CH376_22945</name>
</gene>
<accession>A0ABX4NRX1</accession>
<dbReference type="Pfam" id="PF08867">
    <property type="entry name" value="FRG"/>
    <property type="match status" value="1"/>
</dbReference>
<dbReference type="EMBL" id="NPDU01000114">
    <property type="protein sequence ID" value="PJZ59591.1"/>
    <property type="molecule type" value="Genomic_DNA"/>
</dbReference>
<evidence type="ECO:0000313" key="3">
    <source>
        <dbReference type="Proteomes" id="UP000232149"/>
    </source>
</evidence>
<name>A0ABX4NRX1_9LEPT</name>
<evidence type="ECO:0000313" key="2">
    <source>
        <dbReference type="EMBL" id="PJZ59591.1"/>
    </source>
</evidence>
<dbReference type="SMART" id="SM00901">
    <property type="entry name" value="FRG"/>
    <property type="match status" value="1"/>
</dbReference>
<keyword evidence="3" id="KW-1185">Reference proteome</keyword>
<dbReference type="Proteomes" id="UP000232149">
    <property type="component" value="Unassembled WGS sequence"/>
</dbReference>
<sequence>MIQIQKISSLPEVINYFSPVSDWLKKFGYGLEHYIQGHNGWIYRGQRDNTWGLIPKAFRDGELNKFIRWYQEKDSLFPQHAQANRLVAEFGAMKNYLEICDRNGLEVNLTYELRKEFNKFIDEINDAIKNKKEFIFPIHFAEVFTLAQHHGVPTRFLDWTFDPLNALFLSAFDYYNNVTLLGKSKETDEISVFAFKSDDVFQHSDITDELQLVPASYSYNTYLKNQAGIFTVDLKQHQKAEDEIDQIKTIERMWNSRSYNNHSLPLLRFDIPGAHVKGLLKIMYSSGYSLTKLMPIHDNASRDAAIFRDLFG</sequence>
<feature type="domain" description="FRG" evidence="1">
    <location>
        <begin position="37"/>
        <end position="180"/>
    </location>
</feature>
<comment type="caution">
    <text evidence="2">The sequence shown here is derived from an EMBL/GenBank/DDBJ whole genome shotgun (WGS) entry which is preliminary data.</text>
</comment>
<proteinExistence type="predicted"/>
<dbReference type="InterPro" id="IPR014966">
    <property type="entry name" value="FRG-dom"/>
</dbReference>